<protein>
    <submittedName>
        <fullName evidence="2">Phosphatase YcdX</fullName>
        <ecNumber evidence="2">3.1.3.-</ecNumber>
    </submittedName>
</protein>
<dbReference type="PANTHER" id="PTHR36928:SF1">
    <property type="entry name" value="PHOSPHATASE YCDX-RELATED"/>
    <property type="match status" value="1"/>
</dbReference>
<dbReference type="InterPro" id="IPR016195">
    <property type="entry name" value="Pol/histidinol_Pase-like"/>
</dbReference>
<dbReference type="EC" id="3.1.3.-" evidence="2"/>
<dbReference type="PANTHER" id="PTHR36928">
    <property type="entry name" value="PHOSPHATASE YCDX-RELATED"/>
    <property type="match status" value="1"/>
</dbReference>
<proteinExistence type="predicted"/>
<feature type="domain" description="Polymerase/histidinol phosphatase N-terminal" evidence="1">
    <location>
        <begin position="7"/>
        <end position="84"/>
    </location>
</feature>
<sequence length="223" mass="24578">MELLPRWEYHLHSDFSDGASSVAEGIATARARGIERLIFTEHTEPELVHGPDWFARYADTVRSLRGAVAGDMEVILGLEVPLVDFAGTLLADERMLAEAEFILGAVHAYPGHGWNLSGIDPALAIELEFQGLMTLAEHPLVDAIAHPGGVCEKYVTPFPLELFERVVVRAKAFGKAIELNPAYHEPMAPYLEICRRHAVLISPGSNAHHPEHIGLAWRVLRAL</sequence>
<reference evidence="2 3" key="2">
    <citation type="submission" date="2024-09" db="EMBL/GenBank/DDBJ databases">
        <title>Draft genome sequence of Candidatus Magnetaquicoccaceae bacterium FCR-1.</title>
        <authorList>
            <person name="Shimoshige H."/>
            <person name="Shimamura S."/>
            <person name="Taoka A."/>
            <person name="Kobayashi H."/>
            <person name="Maekawa T."/>
        </authorList>
    </citation>
    <scope>NUCLEOTIDE SEQUENCE [LARGE SCALE GENOMIC DNA]</scope>
    <source>
        <strain evidence="2 3">FCR-1</strain>
    </source>
</reference>
<reference evidence="2 3" key="1">
    <citation type="submission" date="2024-05" db="EMBL/GenBank/DDBJ databases">
        <authorList>
            <consortium name="Candidatus Magnetaquicoccaceae bacterium FCR-1 genome sequencing consortium"/>
            <person name="Shimoshige H."/>
            <person name="Shimamura S."/>
            <person name="Taoka A."/>
            <person name="Kobayashi H."/>
            <person name="Maekawa T."/>
        </authorList>
    </citation>
    <scope>NUCLEOTIDE SEQUENCE [LARGE SCALE GENOMIC DNA]</scope>
    <source>
        <strain evidence="2 3">FCR-1</strain>
    </source>
</reference>
<dbReference type="InterPro" id="IPR004013">
    <property type="entry name" value="PHP_dom"/>
</dbReference>
<evidence type="ECO:0000259" key="1">
    <source>
        <dbReference type="SMART" id="SM00481"/>
    </source>
</evidence>
<dbReference type="Proteomes" id="UP001628193">
    <property type="component" value="Unassembled WGS sequence"/>
</dbReference>
<keyword evidence="3" id="KW-1185">Reference proteome</keyword>
<evidence type="ECO:0000313" key="3">
    <source>
        <dbReference type="Proteomes" id="UP001628193"/>
    </source>
</evidence>
<dbReference type="Pfam" id="PF02811">
    <property type="entry name" value="PHP"/>
    <property type="match status" value="1"/>
</dbReference>
<accession>A0ABQ0C9S4</accession>
<keyword evidence="2" id="KW-0378">Hydrolase</keyword>
<dbReference type="RefSeq" id="WP_420905333.1">
    <property type="nucleotide sequence ID" value="NZ_BAAFGK010000004.1"/>
</dbReference>
<dbReference type="EMBL" id="BAAFGK010000004">
    <property type="protein sequence ID" value="GAB0057641.1"/>
    <property type="molecule type" value="Genomic_DNA"/>
</dbReference>
<dbReference type="InterPro" id="IPR003141">
    <property type="entry name" value="Pol/His_phosphatase_N"/>
</dbReference>
<dbReference type="SMART" id="SM00481">
    <property type="entry name" value="POLIIIAc"/>
    <property type="match status" value="1"/>
</dbReference>
<gene>
    <name evidence="2" type="primary">ycdX</name>
    <name evidence="2" type="ORF">SIID45300_01973</name>
</gene>
<dbReference type="GO" id="GO:0016787">
    <property type="term" value="F:hydrolase activity"/>
    <property type="evidence" value="ECO:0007669"/>
    <property type="project" value="UniProtKB-KW"/>
</dbReference>
<name>A0ABQ0C9S4_9PROT</name>
<evidence type="ECO:0000313" key="2">
    <source>
        <dbReference type="EMBL" id="GAB0057641.1"/>
    </source>
</evidence>
<comment type="caution">
    <text evidence="2">The sequence shown here is derived from an EMBL/GenBank/DDBJ whole genome shotgun (WGS) entry which is preliminary data.</text>
</comment>
<organism evidence="2 3">
    <name type="scientific">Candidatus Magnetaquiglobus chichijimensis</name>
    <dbReference type="NCBI Taxonomy" id="3141448"/>
    <lineage>
        <taxon>Bacteria</taxon>
        <taxon>Pseudomonadati</taxon>
        <taxon>Pseudomonadota</taxon>
        <taxon>Magnetococcia</taxon>
        <taxon>Magnetococcales</taxon>
        <taxon>Candidatus Magnetaquicoccaceae</taxon>
        <taxon>Candidatus Magnetaquiglobus</taxon>
    </lineage>
</organism>
<dbReference type="InterPro" id="IPR050243">
    <property type="entry name" value="PHP_phosphatase"/>
</dbReference>
<dbReference type="SUPFAM" id="SSF89550">
    <property type="entry name" value="PHP domain-like"/>
    <property type="match status" value="1"/>
</dbReference>
<dbReference type="Gene3D" id="3.20.20.140">
    <property type="entry name" value="Metal-dependent hydrolases"/>
    <property type="match status" value="1"/>
</dbReference>